<organism evidence="3 4">
    <name type="scientific">Arcobacter arenosus</name>
    <dbReference type="NCBI Taxonomy" id="2576037"/>
    <lineage>
        <taxon>Bacteria</taxon>
        <taxon>Pseudomonadati</taxon>
        <taxon>Campylobacterota</taxon>
        <taxon>Epsilonproteobacteria</taxon>
        <taxon>Campylobacterales</taxon>
        <taxon>Arcobacteraceae</taxon>
        <taxon>Arcobacter</taxon>
    </lineage>
</organism>
<reference evidence="3 4" key="1">
    <citation type="submission" date="2019-05" db="EMBL/GenBank/DDBJ databases">
        <title>Arcobacter sp. nov., isolated from sea sediment.</title>
        <authorList>
            <person name="Kim W."/>
        </authorList>
    </citation>
    <scope>NUCLEOTIDE SEQUENCE [LARGE SCALE GENOMIC DNA]</scope>
    <source>
        <strain evidence="3 4">CAU 1517</strain>
    </source>
</reference>
<dbReference type="SUPFAM" id="SSF82771">
    <property type="entry name" value="GIY-YIG endonuclease"/>
    <property type="match status" value="1"/>
</dbReference>
<feature type="domain" description="Helicase ATP-binding" evidence="2">
    <location>
        <begin position="174"/>
        <end position="322"/>
    </location>
</feature>
<dbReference type="InterPro" id="IPR035901">
    <property type="entry name" value="GIY-YIG_endonuc_sf"/>
</dbReference>
<dbReference type="OrthoDB" id="9758243at2"/>
<dbReference type="Proteomes" id="UP000308901">
    <property type="component" value="Unassembled WGS sequence"/>
</dbReference>
<evidence type="ECO:0000259" key="2">
    <source>
        <dbReference type="PROSITE" id="PS51192"/>
    </source>
</evidence>
<dbReference type="Gene3D" id="3.40.1440.10">
    <property type="entry name" value="GIY-YIG endonuclease"/>
    <property type="match status" value="1"/>
</dbReference>
<dbReference type="SMART" id="SM00487">
    <property type="entry name" value="DEXDc"/>
    <property type="match status" value="1"/>
</dbReference>
<feature type="domain" description="GIY-YIG" evidence="1">
    <location>
        <begin position="29"/>
        <end position="104"/>
    </location>
</feature>
<dbReference type="Pfam" id="PF01541">
    <property type="entry name" value="GIY-YIG"/>
    <property type="match status" value="1"/>
</dbReference>
<gene>
    <name evidence="3" type="ORF">FDK22_14685</name>
</gene>
<proteinExistence type="predicted"/>
<dbReference type="InterPro" id="IPR000305">
    <property type="entry name" value="GIY-YIG_endonuc"/>
</dbReference>
<name>A0A5R8XX30_9BACT</name>
<dbReference type="PROSITE" id="PS50164">
    <property type="entry name" value="GIY_YIG"/>
    <property type="match status" value="1"/>
</dbReference>
<sequence length="558" mass="65440">MSFEYLTKDFIFDHTAFEQIKQEAPTYYIFPSVYIIYCKNTKRAYIGETTNILNRLNQHLKNSDKNQLKNVKVIFSPYFNKSSVLDIESNLIQNMLADNQFKLLNGNDGISNHHYYQKIEYENTFKDIWKNLQFEKLVKHDLLDIQNSDLFKYSPYKSLSEDQYNAIREYLFILNDSKEKTSTFIQGSAGTGKTILAVYLVKLLLNNIDEDDLEDNFEVTPLIELAQDVKSKLMKEKDELKIALVVPMTSLRKTLQNVFKSIHGLSKNMVIGPNEVKNDYYDLLIVDEAHRLKRRKNITGYAEFDKTNKHFGLDNEGNELDWIMLSSNNQLFFYDEKQSIRPTDIEKAKFEKIKSSSSIIKLKSQMRVQGGEDYIEFVDKLLTNCDNIKPWQSSNYELKLFTSMPQMIKELENKEKEHGLCRTISGYSWKWVSNKNDIPDVTIDGVNLYWNRTSQDWINSAKQMTEMGCIHTTQGYDLNYSGIIFGTDITYNEETQRIEVLKENYFDRNGKVGISEEQLHDYILNIYKTIMYRGIKGTYVYCCDENLRNYFKNYIPIG</sequence>
<keyword evidence="4" id="KW-1185">Reference proteome</keyword>
<comment type="caution">
    <text evidence="3">The sequence shown here is derived from an EMBL/GenBank/DDBJ whole genome shotgun (WGS) entry which is preliminary data.</text>
</comment>
<accession>A0A5R8XX30</accession>
<dbReference type="SMART" id="SM00465">
    <property type="entry name" value="GIYc"/>
    <property type="match status" value="1"/>
</dbReference>
<dbReference type="Gene3D" id="3.40.50.300">
    <property type="entry name" value="P-loop containing nucleotide triphosphate hydrolases"/>
    <property type="match status" value="1"/>
</dbReference>
<dbReference type="Pfam" id="PF09848">
    <property type="entry name" value="SLFN-g3_helicase"/>
    <property type="match status" value="1"/>
</dbReference>
<dbReference type="AlphaFoldDB" id="A0A5R8XX30"/>
<dbReference type="SUPFAM" id="SSF52540">
    <property type="entry name" value="P-loop containing nucleoside triphosphate hydrolases"/>
    <property type="match status" value="1"/>
</dbReference>
<dbReference type="PROSITE" id="PS51192">
    <property type="entry name" value="HELICASE_ATP_BIND_1"/>
    <property type="match status" value="1"/>
</dbReference>
<evidence type="ECO:0000259" key="1">
    <source>
        <dbReference type="PROSITE" id="PS50164"/>
    </source>
</evidence>
<dbReference type="InterPro" id="IPR014001">
    <property type="entry name" value="Helicase_ATP-bd"/>
</dbReference>
<dbReference type="EMBL" id="VANU01000008">
    <property type="protein sequence ID" value="TLP35495.1"/>
    <property type="molecule type" value="Genomic_DNA"/>
</dbReference>
<dbReference type="InterPro" id="IPR027417">
    <property type="entry name" value="P-loop_NTPase"/>
</dbReference>
<dbReference type="CDD" id="cd10439">
    <property type="entry name" value="GIY-YIG_COG3410"/>
    <property type="match status" value="1"/>
</dbReference>
<protein>
    <submittedName>
        <fullName evidence="3">DUF2075 domain-containing protein</fullName>
    </submittedName>
</protein>
<dbReference type="InterPro" id="IPR018647">
    <property type="entry name" value="SLFN_3-like_DNA/RNA_helicase"/>
</dbReference>
<evidence type="ECO:0000313" key="3">
    <source>
        <dbReference type="EMBL" id="TLP35495.1"/>
    </source>
</evidence>
<evidence type="ECO:0000313" key="4">
    <source>
        <dbReference type="Proteomes" id="UP000308901"/>
    </source>
</evidence>
<dbReference type="RefSeq" id="WP_138153744.1">
    <property type="nucleotide sequence ID" value="NZ_VANU01000008.1"/>
</dbReference>